<proteinExistence type="predicted"/>
<dbReference type="EMBL" id="QGNW01001305">
    <property type="protein sequence ID" value="RVW46251.1"/>
    <property type="molecule type" value="Genomic_DNA"/>
</dbReference>
<protein>
    <submittedName>
        <fullName evidence="2">Retrovirus-related Pol polyprotein from transposon TNT 1-94</fullName>
    </submittedName>
</protein>
<evidence type="ECO:0000313" key="3">
    <source>
        <dbReference type="Proteomes" id="UP000288805"/>
    </source>
</evidence>
<dbReference type="Pfam" id="PF07727">
    <property type="entry name" value="RVT_2"/>
    <property type="match status" value="1"/>
</dbReference>
<name>A0A438EEX7_VITVI</name>
<comment type="caution">
    <text evidence="2">The sequence shown here is derived from an EMBL/GenBank/DDBJ whole genome shotgun (WGS) entry which is preliminary data.</text>
</comment>
<evidence type="ECO:0000259" key="1">
    <source>
        <dbReference type="Pfam" id="PF07727"/>
    </source>
</evidence>
<dbReference type="CDD" id="cd09272">
    <property type="entry name" value="RNase_HI_RT_Ty1"/>
    <property type="match status" value="1"/>
</dbReference>
<accession>A0A438EEX7</accession>
<reference evidence="2 3" key="1">
    <citation type="journal article" date="2018" name="PLoS Genet.">
        <title>Population sequencing reveals clonal diversity and ancestral inbreeding in the grapevine cultivar Chardonnay.</title>
        <authorList>
            <person name="Roach M.J."/>
            <person name="Johnson D.L."/>
            <person name="Bohlmann J."/>
            <person name="van Vuuren H.J."/>
            <person name="Jones S.J."/>
            <person name="Pretorius I.S."/>
            <person name="Schmidt S.A."/>
            <person name="Borneman A.R."/>
        </authorList>
    </citation>
    <scope>NUCLEOTIDE SEQUENCE [LARGE SCALE GENOMIC DNA]</scope>
    <source>
        <strain evidence="3">cv. Chardonnay</strain>
        <tissue evidence="2">Leaf</tissue>
    </source>
</reference>
<dbReference type="AlphaFoldDB" id="A0A438EEX7"/>
<gene>
    <name evidence="2" type="primary">POLX_4208</name>
    <name evidence="2" type="ORF">CK203_096216</name>
</gene>
<evidence type="ECO:0000313" key="2">
    <source>
        <dbReference type="EMBL" id="RVW46251.1"/>
    </source>
</evidence>
<feature type="domain" description="Reverse transcriptase Ty1/copia-type" evidence="1">
    <location>
        <begin position="1"/>
        <end position="122"/>
    </location>
</feature>
<dbReference type="Proteomes" id="UP000288805">
    <property type="component" value="Unassembled WGS sequence"/>
</dbReference>
<dbReference type="InterPro" id="IPR043502">
    <property type="entry name" value="DNA/RNA_pol_sf"/>
</dbReference>
<dbReference type="SUPFAM" id="SSF56672">
    <property type="entry name" value="DNA/RNA polymerases"/>
    <property type="match status" value="1"/>
</dbReference>
<organism evidence="2 3">
    <name type="scientific">Vitis vinifera</name>
    <name type="common">Grape</name>
    <dbReference type="NCBI Taxonomy" id="29760"/>
    <lineage>
        <taxon>Eukaryota</taxon>
        <taxon>Viridiplantae</taxon>
        <taxon>Streptophyta</taxon>
        <taxon>Embryophyta</taxon>
        <taxon>Tracheophyta</taxon>
        <taxon>Spermatophyta</taxon>
        <taxon>Magnoliopsida</taxon>
        <taxon>eudicotyledons</taxon>
        <taxon>Gunneridae</taxon>
        <taxon>Pentapetalae</taxon>
        <taxon>rosids</taxon>
        <taxon>Vitales</taxon>
        <taxon>Vitaceae</taxon>
        <taxon>Viteae</taxon>
        <taxon>Vitis</taxon>
    </lineage>
</organism>
<dbReference type="InterPro" id="IPR013103">
    <property type="entry name" value="RVT_2"/>
</dbReference>
<sequence length="406" mass="45924">MDVKTAFLNGYLEEEIYMDQPKGCVVPEKKKKVCKLVKSLYGLKQAPKQWHNKFDHVFVTNGYSINDTDKCIYSKYEDNTYVVIYLYVDDMLIFGTSLEVLCETKKFLGSKFDMKDLGELEKSAKQTSITRSIMEVEFIALENESSKAEWLRNFLADISLWMKPIPSVSMHCDSQATIAKAKKVISLEIVRSELNLVDPLTKPLNKKLVEETSRRMRLMPITELKSGDRVYSALIKVECLLLMNTIFLMDGAFRYTTATANWTITCAGDKETSRQSRRAPLASQTCIAGELDAHREQAKRAPWASQTGTKQAPLAHQASTMRTLGICDSRGHHGKALTAPREHHDMTLAVPRTHEWHSSITHGLHDIRFDGAYAWHNDTMPYAPRMNNHGCNAMARCYGVGLDNGS</sequence>